<feature type="signal peptide" evidence="1">
    <location>
        <begin position="1"/>
        <end position="18"/>
    </location>
</feature>
<dbReference type="PANTHER" id="PTHR11319">
    <property type="entry name" value="G PROTEIN-COUPLED RECEPTOR-RELATED"/>
    <property type="match status" value="1"/>
</dbReference>
<dbReference type="InterPro" id="IPR006626">
    <property type="entry name" value="PbH1"/>
</dbReference>
<dbReference type="InterPro" id="IPR011050">
    <property type="entry name" value="Pectin_lyase_fold/virulence"/>
</dbReference>
<sequence>MALVILLLFAFFVNEAQAEWSECSQSAGLSVFLLQSNSPIEADEINNLTDTRNGLGYEEDEPCCLYYVEDNEGNDVNVTACKDTEIDTALDAINTTEYYHHVLVLGKEGTSTNYTLHKTWNTTGTGYFGIDYFERSMTLLGRGSPTVNFSEIYVNLIYKISITDVSFVNGMIILTDIAEISLTSATIRNSPSSGLLINSHAVYEFIVTISSCNFSNNNLNTTSSQGGGLSINDKTNSYNIVIEGSQFTGNKATIGGGLGIAVQYISLTISGCSFTNNTAHRDGGGLWINAENNNEFNIVNTNFTRNTASKNGGGAHIVIKSVFIYRNQQITGSFYNVHWVSNIAPLSSAMKLTAHDSGKLSSNISNNIFKWNSAGPKQYLSGSTTCSLYSDGFNIILEKTNFTSNKAAGVCAQSAKISIPTNALFYNNTAYKGAGISLDGDSYLELGPHSYLNFTRNSAVYGAGIYQKSVIKSTLDATSSTICFLNKTQDRFLNETQDADPQPILFFQDNIATFSGKAIFFNDPDPDNNRCELELESLNITYERDTNSQITSSAINVSFSDNIKDNETTLILGQRLILNASVTGIFNKETFALVSIFLLPPDANLFDNINYSLAHETTFTIESGKNRPNLHIEGPELNNSKQYLFKIARANEIYDESQSGFEQIKVNVTLKPCPLGFRYDNGICECAVESIQCDFINATACIKKGYWHGQIK</sequence>
<dbReference type="PANTHER" id="PTHR11319:SF35">
    <property type="entry name" value="OUTER MEMBRANE PROTEIN PMPC-RELATED"/>
    <property type="match status" value="1"/>
</dbReference>
<dbReference type="SMART" id="SM00710">
    <property type="entry name" value="PbH1"/>
    <property type="match status" value="6"/>
</dbReference>
<dbReference type="SUPFAM" id="SSF51126">
    <property type="entry name" value="Pectin lyase-like"/>
    <property type="match status" value="1"/>
</dbReference>
<evidence type="ECO:0000313" key="2">
    <source>
        <dbReference type="EnsemblMetazoa" id="Aqu2.1.06375_001"/>
    </source>
</evidence>
<feature type="chain" id="PRO_5010854458" description="Right handed beta helix domain-containing protein" evidence="1">
    <location>
        <begin position="19"/>
        <end position="712"/>
    </location>
</feature>
<dbReference type="EnsemblMetazoa" id="Aqu2.1.06375_001">
    <property type="protein sequence ID" value="Aqu2.1.06375_001"/>
    <property type="gene ID" value="Aqu2.1.06375"/>
</dbReference>
<proteinExistence type="predicted"/>
<name>A0A1X7SWC1_AMPQE</name>
<dbReference type="AlphaFoldDB" id="A0A1X7SWC1"/>
<reference evidence="2" key="1">
    <citation type="submission" date="2017-05" db="UniProtKB">
        <authorList>
            <consortium name="EnsemblMetazoa"/>
        </authorList>
    </citation>
    <scope>IDENTIFICATION</scope>
</reference>
<organism evidence="2">
    <name type="scientific">Amphimedon queenslandica</name>
    <name type="common">Sponge</name>
    <dbReference type="NCBI Taxonomy" id="400682"/>
    <lineage>
        <taxon>Eukaryota</taxon>
        <taxon>Metazoa</taxon>
        <taxon>Porifera</taxon>
        <taxon>Demospongiae</taxon>
        <taxon>Heteroscleromorpha</taxon>
        <taxon>Haplosclerida</taxon>
        <taxon>Niphatidae</taxon>
        <taxon>Amphimedon</taxon>
    </lineage>
</organism>
<accession>A0A1X7SWC1</accession>
<evidence type="ECO:0008006" key="3">
    <source>
        <dbReference type="Google" id="ProtNLM"/>
    </source>
</evidence>
<dbReference type="InParanoid" id="A0A1X7SWC1"/>
<protein>
    <recommendedName>
        <fullName evidence="3">Right handed beta helix domain-containing protein</fullName>
    </recommendedName>
</protein>
<evidence type="ECO:0000256" key="1">
    <source>
        <dbReference type="SAM" id="SignalP"/>
    </source>
</evidence>
<keyword evidence="1" id="KW-0732">Signal</keyword>